<accession>A0A9P9FUQ2</accession>
<feature type="region of interest" description="Disordered" evidence="2">
    <location>
        <begin position="57"/>
        <end position="115"/>
    </location>
</feature>
<dbReference type="InterPro" id="IPR001138">
    <property type="entry name" value="Zn2Cys6_DnaBD"/>
</dbReference>
<dbReference type="Proteomes" id="UP000738349">
    <property type="component" value="Unassembled WGS sequence"/>
</dbReference>
<evidence type="ECO:0000259" key="3">
    <source>
        <dbReference type="PROSITE" id="PS50048"/>
    </source>
</evidence>
<dbReference type="SMART" id="SM00066">
    <property type="entry name" value="GAL4"/>
    <property type="match status" value="1"/>
</dbReference>
<dbReference type="PANTHER" id="PTHR38791">
    <property type="entry name" value="ZN(II)2CYS6 TRANSCRIPTION FACTOR (EUROFUNG)-RELATED-RELATED"/>
    <property type="match status" value="1"/>
</dbReference>
<evidence type="ECO:0000313" key="4">
    <source>
        <dbReference type="EMBL" id="KAH7175701.1"/>
    </source>
</evidence>
<keyword evidence="1" id="KW-0539">Nucleus</keyword>
<dbReference type="Pfam" id="PF00172">
    <property type="entry name" value="Zn_clus"/>
    <property type="match status" value="1"/>
</dbReference>
<dbReference type="InterPro" id="IPR053175">
    <property type="entry name" value="DHMBA_Reg_Transcription_Factor"/>
</dbReference>
<evidence type="ECO:0000256" key="2">
    <source>
        <dbReference type="SAM" id="MobiDB-lite"/>
    </source>
</evidence>
<dbReference type="PROSITE" id="PS00463">
    <property type="entry name" value="ZN2_CY6_FUNGAL_1"/>
    <property type="match status" value="1"/>
</dbReference>
<dbReference type="GO" id="GO:0000981">
    <property type="term" value="F:DNA-binding transcription factor activity, RNA polymerase II-specific"/>
    <property type="evidence" value="ECO:0007669"/>
    <property type="project" value="InterPro"/>
</dbReference>
<dbReference type="GO" id="GO:0008270">
    <property type="term" value="F:zinc ion binding"/>
    <property type="evidence" value="ECO:0007669"/>
    <property type="project" value="InterPro"/>
</dbReference>
<sequence length="458" mass="52083">MAHRSRGCLRCRQRRVKCDGGRPSCQRCLARSELCVGYRDEADLIFQHETDKVALKSQAESVSGRSASSSTSSRQTRSRSLERPSTTPPQDLSRLQLPSALPWLKTPPPGKDAPRMEDQAVANFMDKYVIYPCNESSSPGFLEHLPCLFKDVNVDGRHALRWAVQAAGIADLSRENDSELLAPKALECYGQALSALGKSLAEKGKTPDDYDLMAVVVLDLFETLFVPEASSLGSHAQGMAHILRLRGHEQFHDPRGWSLFRLAHHRLQKQQLAKQTAPLPESETWLNALNDEIPTVSLEKNALEISTMCQKANEILQSLSAETLDFEQFLDLFPQMIRLDQQAILQRCKPEWHFRTLQKSDIIGDQEVISRFPEKIELHRDVWMAYEWNYHRTARIILHQKLLDCLKRAKSITVRHQWLDSEDIIGRLANWITWVAASHTHRSHLGARQLAHTFYCGP</sequence>
<dbReference type="OrthoDB" id="2991872at2759"/>
<protein>
    <recommendedName>
        <fullName evidence="3">Zn(2)-C6 fungal-type domain-containing protein</fullName>
    </recommendedName>
</protein>
<dbReference type="SUPFAM" id="SSF57701">
    <property type="entry name" value="Zn2/Cys6 DNA-binding domain"/>
    <property type="match status" value="1"/>
</dbReference>
<name>A0A9P9FUQ2_9HYPO</name>
<dbReference type="InterPro" id="IPR036864">
    <property type="entry name" value="Zn2-C6_fun-type_DNA-bd_sf"/>
</dbReference>
<evidence type="ECO:0000256" key="1">
    <source>
        <dbReference type="ARBA" id="ARBA00023242"/>
    </source>
</evidence>
<comment type="caution">
    <text evidence="4">The sequence shown here is derived from an EMBL/GenBank/DDBJ whole genome shotgun (WGS) entry which is preliminary data.</text>
</comment>
<organism evidence="4 5">
    <name type="scientific">Dactylonectria macrodidyma</name>
    <dbReference type="NCBI Taxonomy" id="307937"/>
    <lineage>
        <taxon>Eukaryota</taxon>
        <taxon>Fungi</taxon>
        <taxon>Dikarya</taxon>
        <taxon>Ascomycota</taxon>
        <taxon>Pezizomycotina</taxon>
        <taxon>Sordariomycetes</taxon>
        <taxon>Hypocreomycetidae</taxon>
        <taxon>Hypocreales</taxon>
        <taxon>Nectriaceae</taxon>
        <taxon>Dactylonectria</taxon>
    </lineage>
</organism>
<dbReference type="CDD" id="cd00067">
    <property type="entry name" value="GAL4"/>
    <property type="match status" value="1"/>
</dbReference>
<gene>
    <name evidence="4" type="ORF">EDB81DRAFT_874533</name>
</gene>
<reference evidence="4" key="1">
    <citation type="journal article" date="2021" name="Nat. Commun.">
        <title>Genetic determinants of endophytism in the Arabidopsis root mycobiome.</title>
        <authorList>
            <person name="Mesny F."/>
            <person name="Miyauchi S."/>
            <person name="Thiergart T."/>
            <person name="Pickel B."/>
            <person name="Atanasova L."/>
            <person name="Karlsson M."/>
            <person name="Huettel B."/>
            <person name="Barry K.W."/>
            <person name="Haridas S."/>
            <person name="Chen C."/>
            <person name="Bauer D."/>
            <person name="Andreopoulos W."/>
            <person name="Pangilinan J."/>
            <person name="LaButti K."/>
            <person name="Riley R."/>
            <person name="Lipzen A."/>
            <person name="Clum A."/>
            <person name="Drula E."/>
            <person name="Henrissat B."/>
            <person name="Kohler A."/>
            <person name="Grigoriev I.V."/>
            <person name="Martin F.M."/>
            <person name="Hacquard S."/>
        </authorList>
    </citation>
    <scope>NUCLEOTIDE SEQUENCE</scope>
    <source>
        <strain evidence="4">MPI-CAGE-AT-0147</strain>
    </source>
</reference>
<dbReference type="PROSITE" id="PS50048">
    <property type="entry name" value="ZN2_CY6_FUNGAL_2"/>
    <property type="match status" value="1"/>
</dbReference>
<dbReference type="EMBL" id="JAGMUV010000001">
    <property type="protein sequence ID" value="KAH7175701.1"/>
    <property type="molecule type" value="Genomic_DNA"/>
</dbReference>
<feature type="domain" description="Zn(2)-C6 fungal-type" evidence="3">
    <location>
        <begin position="7"/>
        <end position="36"/>
    </location>
</feature>
<feature type="compositionally biased region" description="Low complexity" evidence="2">
    <location>
        <begin position="57"/>
        <end position="75"/>
    </location>
</feature>
<dbReference type="AlphaFoldDB" id="A0A9P9FUQ2"/>
<keyword evidence="5" id="KW-1185">Reference proteome</keyword>
<evidence type="ECO:0000313" key="5">
    <source>
        <dbReference type="Proteomes" id="UP000738349"/>
    </source>
</evidence>
<dbReference type="Gene3D" id="4.10.240.10">
    <property type="entry name" value="Zn(2)-C6 fungal-type DNA-binding domain"/>
    <property type="match status" value="1"/>
</dbReference>
<proteinExistence type="predicted"/>